<name>A0AAN9JYV6_CANGL</name>
<evidence type="ECO:0000313" key="1">
    <source>
        <dbReference type="EMBL" id="KAK7306099.1"/>
    </source>
</evidence>
<accession>A0AAN9JYV6</accession>
<comment type="caution">
    <text evidence="1">The sequence shown here is derived from an EMBL/GenBank/DDBJ whole genome shotgun (WGS) entry which is preliminary data.</text>
</comment>
<dbReference type="AlphaFoldDB" id="A0AAN9JYV6"/>
<reference evidence="1 2" key="1">
    <citation type="submission" date="2024-01" db="EMBL/GenBank/DDBJ databases">
        <title>The genomes of 5 underutilized Papilionoideae crops provide insights into root nodulation and disease resistanc.</title>
        <authorList>
            <person name="Jiang F."/>
        </authorList>
    </citation>
    <scope>NUCLEOTIDE SEQUENCE [LARGE SCALE GENOMIC DNA]</scope>
    <source>
        <strain evidence="1">LVBAO_FW01</strain>
        <tissue evidence="1">Leaves</tissue>
    </source>
</reference>
<proteinExistence type="predicted"/>
<dbReference type="Proteomes" id="UP001367508">
    <property type="component" value="Unassembled WGS sequence"/>
</dbReference>
<dbReference type="EMBL" id="JAYMYQ010000011">
    <property type="protein sequence ID" value="KAK7306099.1"/>
    <property type="molecule type" value="Genomic_DNA"/>
</dbReference>
<protein>
    <submittedName>
        <fullName evidence="1">Uncharacterized protein</fullName>
    </submittedName>
</protein>
<sequence>MLSEATTTCPILTINCFLWHGIVVLPFLQSMASQLLEAQGSPKASSNSVGQEAENCLLNAVTIHFPEHLNLVWKIIFPSAAAKRCQ</sequence>
<keyword evidence="2" id="KW-1185">Reference proteome</keyword>
<gene>
    <name evidence="1" type="ORF">VNO77_44019</name>
</gene>
<evidence type="ECO:0000313" key="2">
    <source>
        <dbReference type="Proteomes" id="UP001367508"/>
    </source>
</evidence>
<organism evidence="1 2">
    <name type="scientific">Canavalia gladiata</name>
    <name type="common">Sword bean</name>
    <name type="synonym">Dolichos gladiatus</name>
    <dbReference type="NCBI Taxonomy" id="3824"/>
    <lineage>
        <taxon>Eukaryota</taxon>
        <taxon>Viridiplantae</taxon>
        <taxon>Streptophyta</taxon>
        <taxon>Embryophyta</taxon>
        <taxon>Tracheophyta</taxon>
        <taxon>Spermatophyta</taxon>
        <taxon>Magnoliopsida</taxon>
        <taxon>eudicotyledons</taxon>
        <taxon>Gunneridae</taxon>
        <taxon>Pentapetalae</taxon>
        <taxon>rosids</taxon>
        <taxon>fabids</taxon>
        <taxon>Fabales</taxon>
        <taxon>Fabaceae</taxon>
        <taxon>Papilionoideae</taxon>
        <taxon>50 kb inversion clade</taxon>
        <taxon>NPAAA clade</taxon>
        <taxon>indigoferoid/millettioid clade</taxon>
        <taxon>Phaseoleae</taxon>
        <taxon>Canavalia</taxon>
    </lineage>
</organism>